<dbReference type="Pfam" id="PF04257">
    <property type="entry name" value="Exonuc_V_gamma"/>
    <property type="match status" value="1"/>
</dbReference>
<keyword evidence="6" id="KW-0269">Exonuclease</keyword>
<evidence type="ECO:0000313" key="12">
    <source>
        <dbReference type="Proteomes" id="UP000063964"/>
    </source>
</evidence>
<dbReference type="NCBIfam" id="TIGR01450">
    <property type="entry name" value="recC"/>
    <property type="match status" value="1"/>
</dbReference>
<keyword evidence="3" id="KW-0227">DNA damage</keyword>
<dbReference type="InterPro" id="IPR027417">
    <property type="entry name" value="P-loop_NTPase"/>
</dbReference>
<evidence type="ECO:0000256" key="6">
    <source>
        <dbReference type="ARBA" id="ARBA00022839"/>
    </source>
</evidence>
<keyword evidence="12" id="KW-1185">Reference proteome</keyword>
<dbReference type="GO" id="GO:0006310">
    <property type="term" value="P:DNA recombination"/>
    <property type="evidence" value="ECO:0007669"/>
    <property type="project" value="TreeGrafter"/>
</dbReference>
<dbReference type="GO" id="GO:0008854">
    <property type="term" value="F:exodeoxyribonuclease V activity"/>
    <property type="evidence" value="ECO:0007669"/>
    <property type="project" value="InterPro"/>
</dbReference>
<dbReference type="InterPro" id="IPR006697">
    <property type="entry name" value="RecC"/>
</dbReference>
<dbReference type="KEGG" id="doa:AXF15_01880"/>
<dbReference type="EMBL" id="CP014230">
    <property type="protein sequence ID" value="AMD91986.1"/>
    <property type="molecule type" value="Genomic_DNA"/>
</dbReference>
<keyword evidence="1" id="KW-0540">Nuclease</keyword>
<proteinExistence type="inferred from homology"/>
<dbReference type="SUPFAM" id="SSF52540">
    <property type="entry name" value="P-loop containing nucleoside triphosphate hydrolases"/>
    <property type="match status" value="2"/>
</dbReference>
<reference evidence="12" key="1">
    <citation type="submission" date="2016-02" db="EMBL/GenBank/DDBJ databases">
        <authorList>
            <person name="Holder M.E."/>
            <person name="Ajami N.J."/>
            <person name="Petrosino J.F."/>
        </authorList>
    </citation>
    <scope>NUCLEOTIDE SEQUENCE [LARGE SCALE GENOMIC DNA]</scope>
    <source>
        <strain evidence="12">DSM 12838</strain>
    </source>
</reference>
<protein>
    <recommendedName>
        <fullName evidence="10">RecC C-terminal domain-containing protein</fullName>
    </recommendedName>
</protein>
<dbReference type="GO" id="GO:0003677">
    <property type="term" value="F:DNA binding"/>
    <property type="evidence" value="ECO:0007669"/>
    <property type="project" value="UniProtKB-KW"/>
</dbReference>
<dbReference type="PANTHER" id="PTHR30591:SF1">
    <property type="entry name" value="RECBCD ENZYME SUBUNIT RECC"/>
    <property type="match status" value="1"/>
</dbReference>
<dbReference type="InterPro" id="IPR041500">
    <property type="entry name" value="RecC_C"/>
</dbReference>
<evidence type="ECO:0000256" key="3">
    <source>
        <dbReference type="ARBA" id="ARBA00022763"/>
    </source>
</evidence>
<dbReference type="PIRSF" id="PIRSF000980">
    <property type="entry name" value="RecC"/>
    <property type="match status" value="1"/>
</dbReference>
<keyword evidence="4" id="KW-0378">Hydrolase</keyword>
<name>A0A109W5H1_9BACT</name>
<evidence type="ECO:0000256" key="2">
    <source>
        <dbReference type="ARBA" id="ARBA00022741"/>
    </source>
</evidence>
<evidence type="ECO:0000259" key="10">
    <source>
        <dbReference type="Pfam" id="PF17946"/>
    </source>
</evidence>
<dbReference type="SUPFAM" id="SSF52980">
    <property type="entry name" value="Restriction endonuclease-like"/>
    <property type="match status" value="1"/>
</dbReference>
<evidence type="ECO:0000256" key="8">
    <source>
        <dbReference type="ARBA" id="ARBA00023125"/>
    </source>
</evidence>
<evidence type="ECO:0000256" key="9">
    <source>
        <dbReference type="ARBA" id="ARBA00023204"/>
    </source>
</evidence>
<dbReference type="RefSeq" id="WP_066602557.1">
    <property type="nucleotide sequence ID" value="NZ_CP014230.1"/>
</dbReference>
<evidence type="ECO:0000256" key="1">
    <source>
        <dbReference type="ARBA" id="ARBA00022722"/>
    </source>
</evidence>
<dbReference type="GO" id="GO:0004386">
    <property type="term" value="F:helicase activity"/>
    <property type="evidence" value="ECO:0007669"/>
    <property type="project" value="UniProtKB-KW"/>
</dbReference>
<evidence type="ECO:0000256" key="4">
    <source>
        <dbReference type="ARBA" id="ARBA00022801"/>
    </source>
</evidence>
<keyword evidence="2" id="KW-0547">Nucleotide-binding</keyword>
<dbReference type="InterPro" id="IPR011335">
    <property type="entry name" value="Restrct_endonuc-II-like"/>
</dbReference>
<keyword evidence="7" id="KW-0067">ATP-binding</keyword>
<dbReference type="Gene3D" id="3.40.50.300">
    <property type="entry name" value="P-loop containing nucleotide triphosphate hydrolases"/>
    <property type="match status" value="2"/>
</dbReference>
<dbReference type="Pfam" id="PF17946">
    <property type="entry name" value="RecC_C"/>
    <property type="match status" value="1"/>
</dbReference>
<gene>
    <name evidence="11" type="ORF">AXF15_01880</name>
</gene>
<sequence length="1078" mass="120177">MRHFFLYTSNRLEHLALVLAQVTAEPLDPMRPETILVQSAGMQRWVSMQLAREHGVWANARFPFPVAFAYDLARALLPGLPEEYPLSQERMLWRVASLLPGLADRPEFASVRRYLDGADTLKLIQLARKIAFHFDQYLIFRPRWAALWESGRTCGETHGDPGAEAWQAVLWRETAKGREQEHRAALLRRVMEALRQKPAVLPPRLSVFGISTLPPAYLDLLLALAEHVPVHMFLLSPSRQYWGDLPGQRERLREYRLLTEHGVPPQEEVENPLAGLGALGRDFHDLLAAGGVEEMPLYRDFSAPRTLLEHVQQDLLELSPVPGSLPDLDGESIQVHCCHSPMREMETLQDIILDRLQRDETLTPRDILIMAPDMDLYAPFIQTVFGAPEDPSRFLPFSMADRRPSQTQTHARLLLELLEFGLSRFEATAVLDLLEAPAIRQALQLDETDVSRIREWVDEARIRWGADPDFQSQTGGVLYPQNTWEQGLARLFLGYMTGPGGLPVRGVSPLGPLGGDDQELLGRLAAFLDQLRQMRDFLGIPAGAGEWRQRLLWMLDTFFPRDRDTVDVLCGLRQSVTALVQAMSVGAPEIIVDSRAMLHLLRERLDAAPAEGGFLSSGLTFCGLRPMRAIPFRVICLAGLSSTGFPRQDTRPGFDLMAASPRPGDRSLRDDDRYLFLESLISARDALILTYPGLSPRDNSESPPSVLVSELLDYLDSRARVSGWLPSEALVTRHRLQGFHPDYFRSGSPLFSFSEQNCRGARALCGQPVSRPFFPADAFPEVWPASCPEISLGELEDFLSHPVRCLLRTLGVRPAMPDGEIPDEEPLAVPDGLDGFGLNQDLLNFMLAGNPPESAVRERLRAGQGLPPGPAGQEAIREMYAQVSDQAARIRMEQGGEKPVFHDLALDLGTCRITARLPLLAGGAGWRMVAFRAVKLKGADMLRLWVRHLAAGAAGLSAASVHVARDDIFTAPEVSKEQAARILRDLVRLRMSGMSAPLPLFPRASLIYARRRFDAKNGDMESALNEARKDWLGGYSTRAEREDPFLRAAYRDAEPDWEAFAAVTEAVYGPLLGGDRDP</sequence>
<keyword evidence="8" id="KW-0238">DNA-binding</keyword>
<dbReference type="HAMAP" id="MF_01486">
    <property type="entry name" value="RecC"/>
    <property type="match status" value="1"/>
</dbReference>
<dbReference type="GO" id="GO:0009338">
    <property type="term" value="C:exodeoxyribonuclease V complex"/>
    <property type="evidence" value="ECO:0007669"/>
    <property type="project" value="InterPro"/>
</dbReference>
<keyword evidence="5" id="KW-0347">Helicase</keyword>
<dbReference type="Gene3D" id="1.10.10.990">
    <property type="match status" value="1"/>
</dbReference>
<evidence type="ECO:0000256" key="5">
    <source>
        <dbReference type="ARBA" id="ARBA00022806"/>
    </source>
</evidence>
<dbReference type="Gene3D" id="3.40.50.10930">
    <property type="match status" value="1"/>
</dbReference>
<accession>A0A109W5H1</accession>
<organism evidence="11 12">
    <name type="scientific">Desulfomicrobium orale DSM 12838</name>
    <dbReference type="NCBI Taxonomy" id="888061"/>
    <lineage>
        <taxon>Bacteria</taxon>
        <taxon>Pseudomonadati</taxon>
        <taxon>Thermodesulfobacteriota</taxon>
        <taxon>Desulfovibrionia</taxon>
        <taxon>Desulfovibrionales</taxon>
        <taxon>Desulfomicrobiaceae</taxon>
        <taxon>Desulfomicrobium</taxon>
    </lineage>
</organism>
<dbReference type="GO" id="GO:0006281">
    <property type="term" value="P:DNA repair"/>
    <property type="evidence" value="ECO:0007669"/>
    <property type="project" value="UniProtKB-KW"/>
</dbReference>
<dbReference type="GO" id="GO:0005524">
    <property type="term" value="F:ATP binding"/>
    <property type="evidence" value="ECO:0007669"/>
    <property type="project" value="UniProtKB-KW"/>
</dbReference>
<dbReference type="OrthoDB" id="9762834at2"/>
<evidence type="ECO:0000313" key="11">
    <source>
        <dbReference type="EMBL" id="AMD91986.1"/>
    </source>
</evidence>
<dbReference type="Gene3D" id="1.10.10.160">
    <property type="match status" value="1"/>
</dbReference>
<dbReference type="PANTHER" id="PTHR30591">
    <property type="entry name" value="RECBCD ENZYME SUBUNIT RECC"/>
    <property type="match status" value="1"/>
</dbReference>
<keyword evidence="9" id="KW-0234">DNA repair</keyword>
<evidence type="ECO:0000256" key="7">
    <source>
        <dbReference type="ARBA" id="ARBA00022840"/>
    </source>
</evidence>
<dbReference type="Proteomes" id="UP000063964">
    <property type="component" value="Chromosome"/>
</dbReference>
<dbReference type="AlphaFoldDB" id="A0A109W5H1"/>
<feature type="domain" description="RecC C-terminal" evidence="10">
    <location>
        <begin position="789"/>
        <end position="1011"/>
    </location>
</feature>
<dbReference type="STRING" id="888061.AXF15_01880"/>
<dbReference type="InterPro" id="IPR013986">
    <property type="entry name" value="DExx_box_DNA_helicase_dom_sf"/>
</dbReference>